<dbReference type="AlphaFoldDB" id="A0A8J9VDZ9"/>
<dbReference type="OrthoDB" id="6375801at2759"/>
<feature type="region of interest" description="Disordered" evidence="2">
    <location>
        <begin position="37"/>
        <end position="90"/>
    </location>
</feature>
<dbReference type="Proteomes" id="UP000838878">
    <property type="component" value="Chromosome 8"/>
</dbReference>
<sequence>MEKIRKDPEKYALWQLKMKEAYLKRKKEGKIISVRDLTPTERKLAREKSRESSRRWYDKKKLKERIQSEHEEGEEEAIVEIKTEDTGTEDALNLSSHEPEVILGLPRPSKSPSPIIPLSCSPMVLRARSPKSYVSHNSWSPKVLSTNALVTDSPKLLGVRSSISSVSDSSGSIRAASPITTASCSPRSLSPQSSTSLINLPTRHIANSKRFKTAQPKITVKKKSHWKHLLHRFRYRFNKELQLKEQKILELKKINENFRKKIKRLEALWKSKRYEESVQTRNTRNQSIRK</sequence>
<evidence type="ECO:0000313" key="4">
    <source>
        <dbReference type="Proteomes" id="UP000838878"/>
    </source>
</evidence>
<name>A0A8J9VDZ9_9NEOP</name>
<evidence type="ECO:0000256" key="2">
    <source>
        <dbReference type="SAM" id="MobiDB-lite"/>
    </source>
</evidence>
<keyword evidence="4" id="KW-1185">Reference proteome</keyword>
<feature type="compositionally biased region" description="Basic and acidic residues" evidence="2">
    <location>
        <begin position="38"/>
        <end position="70"/>
    </location>
</feature>
<proteinExistence type="predicted"/>
<reference evidence="3" key="1">
    <citation type="submission" date="2021-12" db="EMBL/GenBank/DDBJ databases">
        <authorList>
            <person name="Martin H S."/>
        </authorList>
    </citation>
    <scope>NUCLEOTIDE SEQUENCE</scope>
</reference>
<organism evidence="3 4">
    <name type="scientific">Brenthis ino</name>
    <name type="common">lesser marbled fritillary</name>
    <dbReference type="NCBI Taxonomy" id="405034"/>
    <lineage>
        <taxon>Eukaryota</taxon>
        <taxon>Metazoa</taxon>
        <taxon>Ecdysozoa</taxon>
        <taxon>Arthropoda</taxon>
        <taxon>Hexapoda</taxon>
        <taxon>Insecta</taxon>
        <taxon>Pterygota</taxon>
        <taxon>Neoptera</taxon>
        <taxon>Endopterygota</taxon>
        <taxon>Lepidoptera</taxon>
        <taxon>Glossata</taxon>
        <taxon>Ditrysia</taxon>
        <taxon>Papilionoidea</taxon>
        <taxon>Nymphalidae</taxon>
        <taxon>Heliconiinae</taxon>
        <taxon>Argynnini</taxon>
        <taxon>Brenthis</taxon>
    </lineage>
</organism>
<gene>
    <name evidence="3" type="ORF">BINO364_LOCUS15050</name>
</gene>
<keyword evidence="1" id="KW-0175">Coiled coil</keyword>
<feature type="non-terminal residue" evidence="3">
    <location>
        <position position="290"/>
    </location>
</feature>
<dbReference type="EMBL" id="OV170228">
    <property type="protein sequence ID" value="CAH0730022.1"/>
    <property type="molecule type" value="Genomic_DNA"/>
</dbReference>
<protein>
    <submittedName>
        <fullName evidence="3">Uncharacterized protein</fullName>
    </submittedName>
</protein>
<accession>A0A8J9VDZ9</accession>
<evidence type="ECO:0000313" key="3">
    <source>
        <dbReference type="EMBL" id="CAH0730022.1"/>
    </source>
</evidence>
<feature type="coiled-coil region" evidence="1">
    <location>
        <begin position="241"/>
        <end position="268"/>
    </location>
</feature>
<evidence type="ECO:0000256" key="1">
    <source>
        <dbReference type="SAM" id="Coils"/>
    </source>
</evidence>